<evidence type="ECO:0000313" key="2">
    <source>
        <dbReference type="Proteomes" id="UP001500194"/>
    </source>
</evidence>
<evidence type="ECO:0000313" key="1">
    <source>
        <dbReference type="EMBL" id="GAA0645716.1"/>
    </source>
</evidence>
<name>A0AAV3T0N1_9EURY</name>
<dbReference type="PANTHER" id="PTHR43739:SF5">
    <property type="entry name" value="EXO-ALPHA-SIALIDASE"/>
    <property type="match status" value="1"/>
</dbReference>
<dbReference type="GO" id="GO:0010411">
    <property type="term" value="P:xyloglucan metabolic process"/>
    <property type="evidence" value="ECO:0007669"/>
    <property type="project" value="TreeGrafter"/>
</dbReference>
<dbReference type="Gene3D" id="2.130.10.10">
    <property type="entry name" value="YVTN repeat-like/Quinoprotein amine dehydrogenase"/>
    <property type="match status" value="1"/>
</dbReference>
<keyword evidence="2" id="KW-1185">Reference proteome</keyword>
<evidence type="ECO:0008006" key="3">
    <source>
        <dbReference type="Google" id="ProtNLM"/>
    </source>
</evidence>
<dbReference type="SUPFAM" id="SSF110296">
    <property type="entry name" value="Oligoxyloglucan reducing end-specific cellobiohydrolase"/>
    <property type="match status" value="1"/>
</dbReference>
<dbReference type="AlphaFoldDB" id="A0AAV3T0N1"/>
<proteinExistence type="predicted"/>
<protein>
    <recommendedName>
        <fullName evidence="3">Glycosyl hydrolase</fullName>
    </recommendedName>
</protein>
<accession>A0AAV3T0N1</accession>
<dbReference type="PANTHER" id="PTHR43739">
    <property type="entry name" value="XYLOGLUCANASE (EUROFUNG)"/>
    <property type="match status" value="1"/>
</dbReference>
<comment type="caution">
    <text evidence="1">The sequence shown here is derived from an EMBL/GenBank/DDBJ whole genome shotgun (WGS) entry which is preliminary data.</text>
</comment>
<organism evidence="1 2">
    <name type="scientific">Salarchaeum japonicum</name>
    <dbReference type="NCBI Taxonomy" id="555573"/>
    <lineage>
        <taxon>Archaea</taxon>
        <taxon>Methanobacteriati</taxon>
        <taxon>Methanobacteriota</taxon>
        <taxon>Stenosarchaea group</taxon>
        <taxon>Halobacteria</taxon>
        <taxon>Halobacteriales</taxon>
        <taxon>Halobacteriaceae</taxon>
    </lineage>
</organism>
<dbReference type="GeneID" id="68572389"/>
<dbReference type="RefSeq" id="WP_227261793.1">
    <property type="nucleotide sequence ID" value="NZ_BAAADU010000002.1"/>
</dbReference>
<sequence length="301" mass="33098">MFAALSDRVLSLSDGVTEFLVGEDVRCVAAGDRGTFAGTDDAVYRLRDGGAERVFEPDVEFVTALCVTPRFVFAGTEPSRVYRSRDGETWTECEGLDALESSGEWSFPPRPDTHHVRWIQSVPGAERLYVAIEAGALVRSPDAGETWTDRVAREAFDTHTMAVPASNPERAYAAAGDGFYVTADGGESWMRRESGLSETYCWSVAVRDDDQDALAVSSATGPRRAHTPETADATVSFWDDGWHEWTAGLPDRLLAPSLLATPDEWYALTDGALYAAASRGERWRAVREWDAPRQRPNGLVR</sequence>
<dbReference type="Proteomes" id="UP001500194">
    <property type="component" value="Unassembled WGS sequence"/>
</dbReference>
<dbReference type="InterPro" id="IPR015943">
    <property type="entry name" value="WD40/YVTN_repeat-like_dom_sf"/>
</dbReference>
<dbReference type="EMBL" id="BAAADU010000002">
    <property type="protein sequence ID" value="GAA0645716.1"/>
    <property type="molecule type" value="Genomic_DNA"/>
</dbReference>
<reference evidence="1 2" key="1">
    <citation type="journal article" date="2019" name="Int. J. Syst. Evol. Microbiol.">
        <title>The Global Catalogue of Microorganisms (GCM) 10K type strain sequencing project: providing services to taxonomists for standard genome sequencing and annotation.</title>
        <authorList>
            <consortium name="The Broad Institute Genomics Platform"/>
            <consortium name="The Broad Institute Genome Sequencing Center for Infectious Disease"/>
            <person name="Wu L."/>
            <person name="Ma J."/>
        </authorList>
    </citation>
    <scope>NUCLEOTIDE SEQUENCE [LARGE SCALE GENOMIC DNA]</scope>
    <source>
        <strain evidence="1 2">JCM 16327</strain>
    </source>
</reference>
<gene>
    <name evidence="1" type="ORF">GCM10009019_04940</name>
</gene>
<dbReference type="InterPro" id="IPR052025">
    <property type="entry name" value="Xyloglucanase_GH74"/>
</dbReference>